<dbReference type="GO" id="GO:0006355">
    <property type="term" value="P:regulation of DNA-templated transcription"/>
    <property type="evidence" value="ECO:0007669"/>
    <property type="project" value="UniProtKB-UniRule"/>
</dbReference>
<dbReference type="GO" id="GO:0016787">
    <property type="term" value="F:hydrolase activity"/>
    <property type="evidence" value="ECO:0007669"/>
    <property type="project" value="UniProtKB-KW"/>
</dbReference>
<dbReference type="Gene3D" id="3.40.50.300">
    <property type="entry name" value="P-loop containing nucleotide triphosphate hydrolases"/>
    <property type="match status" value="2"/>
</dbReference>
<dbReference type="InterPro" id="IPR004576">
    <property type="entry name" value="Mfd"/>
</dbReference>
<reference evidence="12" key="1">
    <citation type="submission" date="2022-06" db="EMBL/GenBank/DDBJ databases">
        <title>Isolation of gut microbiota from human fecal samples.</title>
        <authorList>
            <person name="Pamer E.G."/>
            <person name="Barat B."/>
            <person name="Waligurski E."/>
            <person name="Medina S."/>
            <person name="Paddock L."/>
            <person name="Mostad J."/>
        </authorList>
    </citation>
    <scope>NUCLEOTIDE SEQUENCE</scope>
    <source>
        <strain evidence="12">DFI.7.96</strain>
    </source>
</reference>
<dbReference type="SMART" id="SM00490">
    <property type="entry name" value="HELICc"/>
    <property type="match status" value="1"/>
</dbReference>
<evidence type="ECO:0000256" key="2">
    <source>
        <dbReference type="ARBA" id="ARBA00022741"/>
    </source>
</evidence>
<dbReference type="InterPro" id="IPR036101">
    <property type="entry name" value="CarD-like/TRCF_RID_sf"/>
</dbReference>
<evidence type="ECO:0000256" key="8">
    <source>
        <dbReference type="ARBA" id="ARBA00023204"/>
    </source>
</evidence>
<comment type="similarity">
    <text evidence="9">In the C-terminal section; belongs to the helicase family. RecG subfamily.</text>
</comment>
<evidence type="ECO:0000256" key="5">
    <source>
        <dbReference type="ARBA" id="ARBA00022806"/>
    </source>
</evidence>
<sequence length="1147" mass="128058">MEFFTRIWQGVPAFETLRRSLEEGRVPLACYGLSTVHKANLIAALYAETGRQMLVLVPDERAGERMVRNLNTMIGGEAAALYRQKDYVFHPVEGASREFEYGRLSVLGRVLDGSCPIAVATAPAACQYTLPPQRYREATFVLRPGDACPTDQLARRLVEAGYVRRPQVDGPGQFSVRGGIVDLYPPQAAAPLRLEFWGDEVDTIAAFDLLTQRRGDGVEAVEITPAREVLVADPAALAAKLRKLGKNGPEALLADAERLETGAEVAGLDRYLSLCLPERATLFDYLEDAFVFTSELQEMTQELEGFHWQLGEDVKELLEQKLLSGKATAFADEKGAFLARLGRGRTAFLETFSRQLEFPLKELLDFTAVSTASWSGQMNLLLEELASQQEQNYCTLILAGTEKAAKTLAYDLQRDGYNAQYTDSGKTLSPKKVYVAAGTLTAGFEYPELRVGVISYTLQEGKGKRRTAKKKRGKDAITTLEDVTPGDYVVHVTHGIGQFTGITQLDLQGVKKDYLKIQYAGKDVLFVPVTQLDLVSKYIGPREDRKIKLNKLHSTEWQRTKQRVYSSVKDMADELIKLYAERAAAKGFAFSEDSEWQREFEERFEYTETDDQLRCIEEIKADMQSPRPMDRVLCGDVGYGKTEVALRAAFKCVLDSKQCAILVPTTILAWQHYQTILKRMGNFPVNVELLSRFRTPAQQAESIRRLRSGQADIVVGTHRLLQKDVRFKDLGLVVIDEEQRFGVAHKEKFKEAFKGIDVLTLSATPIPRTLNMAMSGIRDISIIDEPPQDRHPIQTYVLEHSDLVVGDAIRKELRRGGQVYYLYNRVESIEACASRVRQMAPDANVAVAHGKMGERELSSVWAQLLEGSIDVLVCTTIIETGVDVANCNTLIIEDADRLGLSQLYQIRGRVGRSAKRAFAYFTFKRGKALSEVASKRLTAIREFTSFGSGFKIAMRDLEIRGAGNILGAQQHGHMEAVGYDMYLRLLSEAVSEKKGEEKPYKNEECLVDIQLDAYIPKAYIEDMASRIDTYKKIAAIQSREEADDLLDELIDRFSDPPAPVVGLVDVALLRNQAANLGVGEITQREDTVTIRFVHLEMERVARAVGCKKGVKNVLFNAGEKPFLQAVLENPHRPIDGIRAVLNAMSHA</sequence>
<dbReference type="Gene3D" id="3.40.50.11180">
    <property type="match status" value="1"/>
</dbReference>
<comment type="subcellular location">
    <subcellularLocation>
        <location evidence="9">Cytoplasm</location>
    </subcellularLocation>
</comment>
<dbReference type="InterPro" id="IPR003711">
    <property type="entry name" value="CarD-like/TRCF_RID"/>
</dbReference>
<gene>
    <name evidence="9 12" type="primary">mfd</name>
    <name evidence="12" type="ORF">NE646_07600</name>
</gene>
<dbReference type="GO" id="GO:0005737">
    <property type="term" value="C:cytoplasm"/>
    <property type="evidence" value="ECO:0007669"/>
    <property type="project" value="UniProtKB-SubCell"/>
</dbReference>
<comment type="caution">
    <text evidence="12">The sequence shown here is derived from an EMBL/GenBank/DDBJ whole genome shotgun (WGS) entry which is preliminary data.</text>
</comment>
<dbReference type="Pfam" id="PF00271">
    <property type="entry name" value="Helicase_C"/>
    <property type="match status" value="1"/>
</dbReference>
<evidence type="ECO:0000256" key="4">
    <source>
        <dbReference type="ARBA" id="ARBA00022801"/>
    </source>
</evidence>
<evidence type="ECO:0000313" key="13">
    <source>
        <dbReference type="Proteomes" id="UP001205063"/>
    </source>
</evidence>
<dbReference type="PROSITE" id="PS51194">
    <property type="entry name" value="HELICASE_CTER"/>
    <property type="match status" value="1"/>
</dbReference>
<dbReference type="GO" id="GO:0005524">
    <property type="term" value="F:ATP binding"/>
    <property type="evidence" value="ECO:0007669"/>
    <property type="project" value="UniProtKB-UniRule"/>
</dbReference>
<dbReference type="InterPro" id="IPR005118">
    <property type="entry name" value="TRCF_C"/>
</dbReference>
<dbReference type="NCBIfam" id="TIGR00580">
    <property type="entry name" value="mfd"/>
    <property type="match status" value="1"/>
</dbReference>
<feature type="domain" description="Helicase C-terminal" evidence="11">
    <location>
        <begin position="805"/>
        <end position="958"/>
    </location>
</feature>
<dbReference type="InterPro" id="IPR037235">
    <property type="entry name" value="TRCF-like_C_D7"/>
</dbReference>
<dbReference type="PROSITE" id="PS51192">
    <property type="entry name" value="HELICASE_ATP_BIND_1"/>
    <property type="match status" value="1"/>
</dbReference>
<feature type="domain" description="Helicase ATP-binding" evidence="10">
    <location>
        <begin position="622"/>
        <end position="783"/>
    </location>
</feature>
<dbReference type="Pfam" id="PF02559">
    <property type="entry name" value="CarD_TRCF_RID"/>
    <property type="match status" value="1"/>
</dbReference>
<evidence type="ECO:0000256" key="9">
    <source>
        <dbReference type="HAMAP-Rule" id="MF_00969"/>
    </source>
</evidence>
<dbReference type="Proteomes" id="UP001205063">
    <property type="component" value="Unassembled WGS sequence"/>
</dbReference>
<dbReference type="Pfam" id="PF03461">
    <property type="entry name" value="TRCF"/>
    <property type="match status" value="1"/>
</dbReference>
<keyword evidence="2 9" id="KW-0547">Nucleotide-binding</keyword>
<dbReference type="GO" id="GO:0003678">
    <property type="term" value="F:DNA helicase activity"/>
    <property type="evidence" value="ECO:0007669"/>
    <property type="project" value="TreeGrafter"/>
</dbReference>
<dbReference type="SUPFAM" id="SSF141259">
    <property type="entry name" value="CarD-like"/>
    <property type="match status" value="1"/>
</dbReference>
<dbReference type="InterPro" id="IPR041471">
    <property type="entry name" value="UvrB_inter"/>
</dbReference>
<dbReference type="Gene3D" id="3.90.1150.50">
    <property type="entry name" value="Transcription-repair-coupling factor, D7 domain"/>
    <property type="match status" value="1"/>
</dbReference>
<dbReference type="EMBL" id="JANGAB010000003">
    <property type="protein sequence ID" value="MCQ4949530.1"/>
    <property type="molecule type" value="Genomic_DNA"/>
</dbReference>
<proteinExistence type="inferred from homology"/>
<dbReference type="SUPFAM" id="SSF52540">
    <property type="entry name" value="P-loop containing nucleoside triphosphate hydrolases"/>
    <property type="match status" value="4"/>
</dbReference>
<dbReference type="InterPro" id="IPR001650">
    <property type="entry name" value="Helicase_C-like"/>
</dbReference>
<evidence type="ECO:0000259" key="11">
    <source>
        <dbReference type="PROSITE" id="PS51194"/>
    </source>
</evidence>
<dbReference type="HAMAP" id="MF_00969">
    <property type="entry name" value="TRCF"/>
    <property type="match status" value="1"/>
</dbReference>
<dbReference type="Gene3D" id="3.30.2060.10">
    <property type="entry name" value="Penicillin-binding protein 1b domain"/>
    <property type="match status" value="1"/>
</dbReference>
<keyword evidence="4 9" id="KW-0378">Hydrolase</keyword>
<dbReference type="GO" id="GO:0000716">
    <property type="term" value="P:transcription-coupled nucleotide-excision repair, DNA damage recognition"/>
    <property type="evidence" value="ECO:0007669"/>
    <property type="project" value="UniProtKB-UniRule"/>
</dbReference>
<keyword evidence="8 9" id="KW-0234">DNA repair</keyword>
<dbReference type="Gene3D" id="2.40.10.170">
    <property type="match status" value="1"/>
</dbReference>
<protein>
    <recommendedName>
        <fullName evidence="9">Transcription-repair-coupling factor</fullName>
        <shortName evidence="9">TRCF</shortName>
        <ecNumber evidence="9">3.6.4.-</ecNumber>
    </recommendedName>
</protein>
<dbReference type="InterPro" id="IPR027417">
    <property type="entry name" value="P-loop_NTPase"/>
</dbReference>
<dbReference type="Pfam" id="PF17757">
    <property type="entry name" value="UvrB_inter"/>
    <property type="match status" value="1"/>
</dbReference>
<evidence type="ECO:0000313" key="12">
    <source>
        <dbReference type="EMBL" id="MCQ4949530.1"/>
    </source>
</evidence>
<evidence type="ECO:0000256" key="6">
    <source>
        <dbReference type="ARBA" id="ARBA00022840"/>
    </source>
</evidence>
<keyword evidence="6 9" id="KW-0067">ATP-binding</keyword>
<name>A0AAW5KBX9_9FIRM</name>
<dbReference type="AlphaFoldDB" id="A0AAW5KBX9"/>
<comment type="function">
    <text evidence="9">Couples transcription and DNA repair by recognizing RNA polymerase (RNAP) stalled at DNA lesions. Mediates ATP-dependent release of RNAP and its truncated transcript from the DNA, and recruitment of nucleotide excision repair machinery to the damaged site.</text>
</comment>
<keyword evidence="3 9" id="KW-0227">DNA damage</keyword>
<organism evidence="12 13">
    <name type="scientific">Bittarella massiliensis</name>
    <name type="common">ex Durand et al. 2017</name>
    <dbReference type="NCBI Taxonomy" id="1720313"/>
    <lineage>
        <taxon>Bacteria</taxon>
        <taxon>Bacillati</taxon>
        <taxon>Bacillota</taxon>
        <taxon>Clostridia</taxon>
        <taxon>Eubacteriales</taxon>
        <taxon>Oscillospiraceae</taxon>
        <taxon>Bittarella (ex Durand et al. 2017)</taxon>
    </lineage>
</organism>
<dbReference type="GO" id="GO:0003684">
    <property type="term" value="F:damaged DNA binding"/>
    <property type="evidence" value="ECO:0007669"/>
    <property type="project" value="InterPro"/>
</dbReference>
<keyword evidence="5" id="KW-0347">Helicase</keyword>
<dbReference type="Pfam" id="PF00270">
    <property type="entry name" value="DEAD"/>
    <property type="match status" value="1"/>
</dbReference>
<dbReference type="PANTHER" id="PTHR47964:SF1">
    <property type="entry name" value="ATP-DEPENDENT DNA HELICASE HOMOLOG RECG, CHLOROPLASTIC"/>
    <property type="match status" value="1"/>
</dbReference>
<dbReference type="SUPFAM" id="SSF143517">
    <property type="entry name" value="TRCF domain-like"/>
    <property type="match status" value="1"/>
</dbReference>
<evidence type="ECO:0000256" key="3">
    <source>
        <dbReference type="ARBA" id="ARBA00022763"/>
    </source>
</evidence>
<keyword evidence="1 9" id="KW-0963">Cytoplasm</keyword>
<evidence type="ECO:0000256" key="1">
    <source>
        <dbReference type="ARBA" id="ARBA00022490"/>
    </source>
</evidence>
<keyword evidence="7 9" id="KW-0238">DNA-binding</keyword>
<dbReference type="CDD" id="cd17991">
    <property type="entry name" value="DEXHc_TRCF"/>
    <property type="match status" value="1"/>
</dbReference>
<dbReference type="SMART" id="SM01058">
    <property type="entry name" value="CarD_TRCF"/>
    <property type="match status" value="1"/>
</dbReference>
<dbReference type="EC" id="3.6.4.-" evidence="9"/>
<dbReference type="InterPro" id="IPR047112">
    <property type="entry name" value="RecG/Mfd"/>
</dbReference>
<dbReference type="RefSeq" id="WP_256136081.1">
    <property type="nucleotide sequence ID" value="NZ_JANGAB010000003.1"/>
</dbReference>
<dbReference type="SMART" id="SM00982">
    <property type="entry name" value="TRCF"/>
    <property type="match status" value="1"/>
</dbReference>
<evidence type="ECO:0000256" key="7">
    <source>
        <dbReference type="ARBA" id="ARBA00023125"/>
    </source>
</evidence>
<dbReference type="PANTHER" id="PTHR47964">
    <property type="entry name" value="ATP-DEPENDENT DNA HELICASE HOMOLOG RECG, CHLOROPLASTIC"/>
    <property type="match status" value="1"/>
</dbReference>
<dbReference type="SMART" id="SM00487">
    <property type="entry name" value="DEXDc"/>
    <property type="match status" value="1"/>
</dbReference>
<comment type="similarity">
    <text evidence="9">In the N-terminal section; belongs to the UvrB family.</text>
</comment>
<dbReference type="InterPro" id="IPR014001">
    <property type="entry name" value="Helicase_ATP-bd"/>
</dbReference>
<dbReference type="InterPro" id="IPR011545">
    <property type="entry name" value="DEAD/DEAH_box_helicase_dom"/>
</dbReference>
<evidence type="ECO:0000259" key="10">
    <source>
        <dbReference type="PROSITE" id="PS51192"/>
    </source>
</evidence>
<accession>A0AAW5KBX9</accession>